<dbReference type="EMBL" id="FOFN01000002">
    <property type="protein sequence ID" value="SEQ39064.1"/>
    <property type="molecule type" value="Genomic_DNA"/>
</dbReference>
<feature type="chain" id="PRO_5011697901" evidence="1">
    <location>
        <begin position="21"/>
        <end position="298"/>
    </location>
</feature>
<dbReference type="InterPro" id="IPR036779">
    <property type="entry name" value="LysM_dom_sf"/>
</dbReference>
<dbReference type="CDD" id="cd00118">
    <property type="entry name" value="LysM"/>
    <property type="match status" value="1"/>
</dbReference>
<dbReference type="STRING" id="419940.SAMN05421824_1520"/>
<dbReference type="RefSeq" id="WP_092578159.1">
    <property type="nucleotide sequence ID" value="NZ_FOFN01000002.1"/>
</dbReference>
<dbReference type="SUPFAM" id="SSF54106">
    <property type="entry name" value="LysM domain"/>
    <property type="match status" value="1"/>
</dbReference>
<dbReference type="Pfam" id="PF01551">
    <property type="entry name" value="Peptidase_M23"/>
    <property type="match status" value="1"/>
</dbReference>
<dbReference type="InterPro" id="IPR018392">
    <property type="entry name" value="LysM"/>
</dbReference>
<dbReference type="Gene3D" id="3.10.350.10">
    <property type="entry name" value="LysM domain"/>
    <property type="match status" value="1"/>
</dbReference>
<evidence type="ECO:0000313" key="4">
    <source>
        <dbReference type="Proteomes" id="UP000198999"/>
    </source>
</evidence>
<feature type="signal peptide" evidence="1">
    <location>
        <begin position="1"/>
        <end position="20"/>
    </location>
</feature>
<reference evidence="3 4" key="1">
    <citation type="submission" date="2016-10" db="EMBL/GenBank/DDBJ databases">
        <authorList>
            <person name="de Groot N.N."/>
        </authorList>
    </citation>
    <scope>NUCLEOTIDE SEQUENCE [LARGE SCALE GENOMIC DNA]</scope>
    <source>
        <strain evidence="3 4">DSM 21035</strain>
    </source>
</reference>
<dbReference type="InterPro" id="IPR050570">
    <property type="entry name" value="Cell_wall_metabolism_enzyme"/>
</dbReference>
<sequence length="298" mass="33766">MKFFNVAVFLLLSFSTYAQKYDFLQPITIDIVEDSITTKLDSSTIKAVDVKGEYWISTVYNPYKYAEDLKFPLKITFEDSTYHSPIGIKKVVTSRYGWRRGRPHKGIDIDLVTGDSIFSMFEGVVRMSRYTRGHGRTVVVRHYNGLETVYAHLSEYGVKENDTVARGSYLGKGGVSGNARGSHLHLVVNYKGVSINPEYLFKFDEENTIRAKELWITKKWTQPIAHNSKKQSKITPLLTEQAAIASLIKQRSIYIVKPGDTLSGISKRNDVTIASLCKVNTIKRNSVLRIGQQLVIEK</sequence>
<dbReference type="CDD" id="cd12797">
    <property type="entry name" value="M23_peptidase"/>
    <property type="match status" value="1"/>
</dbReference>
<dbReference type="Pfam" id="PF01476">
    <property type="entry name" value="LysM"/>
    <property type="match status" value="1"/>
</dbReference>
<dbReference type="Gene3D" id="2.70.70.10">
    <property type="entry name" value="Glucose Permease (Domain IIA)"/>
    <property type="match status" value="1"/>
</dbReference>
<evidence type="ECO:0000313" key="3">
    <source>
        <dbReference type="EMBL" id="SEQ39064.1"/>
    </source>
</evidence>
<feature type="domain" description="LysM" evidence="2">
    <location>
        <begin position="252"/>
        <end position="296"/>
    </location>
</feature>
<keyword evidence="4" id="KW-1185">Reference proteome</keyword>
<dbReference type="Proteomes" id="UP000198999">
    <property type="component" value="Unassembled WGS sequence"/>
</dbReference>
<evidence type="ECO:0000259" key="2">
    <source>
        <dbReference type="PROSITE" id="PS51782"/>
    </source>
</evidence>
<dbReference type="GO" id="GO:0004222">
    <property type="term" value="F:metalloendopeptidase activity"/>
    <property type="evidence" value="ECO:0007669"/>
    <property type="project" value="TreeGrafter"/>
</dbReference>
<dbReference type="AlphaFoldDB" id="A0A1H9FME7"/>
<keyword evidence="1" id="KW-0732">Signal</keyword>
<dbReference type="SMART" id="SM00257">
    <property type="entry name" value="LysM"/>
    <property type="match status" value="1"/>
</dbReference>
<dbReference type="PANTHER" id="PTHR21666:SF270">
    <property type="entry name" value="MUREIN HYDROLASE ACTIVATOR ENVC"/>
    <property type="match status" value="1"/>
</dbReference>
<proteinExistence type="predicted"/>
<protein>
    <submittedName>
        <fullName evidence="3">LysM domain-containing protein</fullName>
    </submittedName>
</protein>
<name>A0A1H9FME7_9FLAO</name>
<dbReference type="OrthoDB" id="9805070at2"/>
<dbReference type="PANTHER" id="PTHR21666">
    <property type="entry name" value="PEPTIDASE-RELATED"/>
    <property type="match status" value="1"/>
</dbReference>
<accession>A0A1H9FME7</accession>
<dbReference type="PROSITE" id="PS51782">
    <property type="entry name" value="LYSM"/>
    <property type="match status" value="1"/>
</dbReference>
<dbReference type="SUPFAM" id="SSF51261">
    <property type="entry name" value="Duplicated hybrid motif"/>
    <property type="match status" value="1"/>
</dbReference>
<dbReference type="InterPro" id="IPR016047">
    <property type="entry name" value="M23ase_b-sheet_dom"/>
</dbReference>
<organism evidence="3 4">
    <name type="scientific">Hyunsoonleella jejuensis</name>
    <dbReference type="NCBI Taxonomy" id="419940"/>
    <lineage>
        <taxon>Bacteria</taxon>
        <taxon>Pseudomonadati</taxon>
        <taxon>Bacteroidota</taxon>
        <taxon>Flavobacteriia</taxon>
        <taxon>Flavobacteriales</taxon>
        <taxon>Flavobacteriaceae</taxon>
    </lineage>
</organism>
<evidence type="ECO:0000256" key="1">
    <source>
        <dbReference type="SAM" id="SignalP"/>
    </source>
</evidence>
<dbReference type="InterPro" id="IPR011055">
    <property type="entry name" value="Dup_hybrid_motif"/>
</dbReference>
<gene>
    <name evidence="3" type="ORF">SAMN05421824_1520</name>
</gene>